<protein>
    <submittedName>
        <fullName evidence="2">Uncharacterized protein</fullName>
    </submittedName>
</protein>
<dbReference type="AlphaFoldDB" id="A0A1H9EYS7"/>
<dbReference type="GO" id="GO:0006355">
    <property type="term" value="P:regulation of DNA-templated transcription"/>
    <property type="evidence" value="ECO:0007669"/>
    <property type="project" value="InterPro"/>
</dbReference>
<evidence type="ECO:0000256" key="1">
    <source>
        <dbReference type="SAM" id="Phobius"/>
    </source>
</evidence>
<feature type="transmembrane region" description="Helical" evidence="1">
    <location>
        <begin position="145"/>
        <end position="163"/>
    </location>
</feature>
<evidence type="ECO:0000313" key="3">
    <source>
        <dbReference type="Proteomes" id="UP000182360"/>
    </source>
</evidence>
<dbReference type="SUPFAM" id="SSF46894">
    <property type="entry name" value="C-terminal effector domain of the bipartite response regulators"/>
    <property type="match status" value="1"/>
</dbReference>
<feature type="transmembrane region" description="Helical" evidence="1">
    <location>
        <begin position="89"/>
        <end position="108"/>
    </location>
</feature>
<feature type="transmembrane region" description="Helical" evidence="1">
    <location>
        <begin position="120"/>
        <end position="139"/>
    </location>
</feature>
<feature type="transmembrane region" description="Helical" evidence="1">
    <location>
        <begin position="67"/>
        <end position="83"/>
    </location>
</feature>
<evidence type="ECO:0000313" key="2">
    <source>
        <dbReference type="EMBL" id="SEQ30822.1"/>
    </source>
</evidence>
<organism evidence="2 3">
    <name type="scientific">Treponema bryantii</name>
    <dbReference type="NCBI Taxonomy" id="163"/>
    <lineage>
        <taxon>Bacteria</taxon>
        <taxon>Pseudomonadati</taxon>
        <taxon>Spirochaetota</taxon>
        <taxon>Spirochaetia</taxon>
        <taxon>Spirochaetales</taxon>
        <taxon>Treponemataceae</taxon>
        <taxon>Treponema</taxon>
    </lineage>
</organism>
<proteinExistence type="predicted"/>
<accession>A0A1H9EYS7</accession>
<dbReference type="GO" id="GO:0003677">
    <property type="term" value="F:DNA binding"/>
    <property type="evidence" value="ECO:0007669"/>
    <property type="project" value="InterPro"/>
</dbReference>
<dbReference type="OrthoDB" id="359822at2"/>
<dbReference type="InterPro" id="IPR016032">
    <property type="entry name" value="Sig_transdc_resp-reg_C-effctor"/>
</dbReference>
<sequence>MKSFYSKQFLLFIRITSIIFIGILCYLTGHAVFDVFLNHDYPCIFGLICGPVSIVILIFVIRNPQKLALFVPPLILYSVSNAIGNANPAYPIIFLELAAILLWIRGFFNCHKAIKISGMVLIYLIPVLLYLRFGWAYFAEQLLEILQILLITFCIIYIMYEYMKAQTSTDKILNIADYSETTERDAKWLILVQQGVKYEAIAIDYELTLGTVQNRLNKIYHILETGDRIGFLSIYSNAKIIYKK</sequence>
<dbReference type="EMBL" id="FOFU01000003">
    <property type="protein sequence ID" value="SEQ30822.1"/>
    <property type="molecule type" value="Genomic_DNA"/>
</dbReference>
<keyword evidence="1" id="KW-0472">Membrane</keyword>
<name>A0A1H9EYS7_9SPIR</name>
<gene>
    <name evidence="2" type="ORF">SAMN04487977_103330</name>
</gene>
<keyword evidence="1" id="KW-0812">Transmembrane</keyword>
<keyword evidence="3" id="KW-1185">Reference proteome</keyword>
<keyword evidence="1" id="KW-1133">Transmembrane helix</keyword>
<dbReference type="Proteomes" id="UP000182360">
    <property type="component" value="Unassembled WGS sequence"/>
</dbReference>
<feature type="transmembrane region" description="Helical" evidence="1">
    <location>
        <begin position="39"/>
        <end position="60"/>
    </location>
</feature>
<dbReference type="RefSeq" id="WP_074642645.1">
    <property type="nucleotide sequence ID" value="NZ_FOFU01000003.1"/>
</dbReference>
<feature type="transmembrane region" description="Helical" evidence="1">
    <location>
        <begin position="12"/>
        <end position="33"/>
    </location>
</feature>
<reference evidence="2 3" key="1">
    <citation type="submission" date="2016-10" db="EMBL/GenBank/DDBJ databases">
        <authorList>
            <person name="de Groot N.N."/>
        </authorList>
    </citation>
    <scope>NUCLEOTIDE SEQUENCE [LARGE SCALE GENOMIC DNA]</scope>
    <source>
        <strain evidence="2 3">B25</strain>
    </source>
</reference>